<reference evidence="3 4" key="1">
    <citation type="submission" date="2024-09" db="EMBL/GenBank/DDBJ databases">
        <authorList>
            <person name="Sun Q."/>
            <person name="Mori K."/>
        </authorList>
    </citation>
    <scope>NUCLEOTIDE SEQUENCE [LARGE SCALE GENOMIC DNA]</scope>
    <source>
        <strain evidence="3 4">JCM 11201</strain>
    </source>
</reference>
<organism evidence="3 4">
    <name type="scientific">Ectobacillus funiculus</name>
    <dbReference type="NCBI Taxonomy" id="137993"/>
    <lineage>
        <taxon>Bacteria</taxon>
        <taxon>Bacillati</taxon>
        <taxon>Bacillota</taxon>
        <taxon>Bacilli</taxon>
        <taxon>Bacillales</taxon>
        <taxon>Bacillaceae</taxon>
        <taxon>Ectobacillus</taxon>
    </lineage>
</organism>
<dbReference type="RefSeq" id="WP_379949397.1">
    <property type="nucleotide sequence ID" value="NZ_JBHMAF010000059.1"/>
</dbReference>
<dbReference type="Pfam" id="PF03432">
    <property type="entry name" value="Relaxase"/>
    <property type="match status" value="1"/>
</dbReference>
<feature type="domain" description="MobA/VirD2-like nuclease" evidence="2">
    <location>
        <begin position="21"/>
        <end position="141"/>
    </location>
</feature>
<dbReference type="InterPro" id="IPR005094">
    <property type="entry name" value="Endonuclease_MobA/VirD2"/>
</dbReference>
<dbReference type="EMBL" id="JBHMAF010000059">
    <property type="protein sequence ID" value="MFB9759109.1"/>
    <property type="molecule type" value="Genomic_DNA"/>
</dbReference>
<evidence type="ECO:0000259" key="2">
    <source>
        <dbReference type="Pfam" id="PF03432"/>
    </source>
</evidence>
<proteinExistence type="predicted"/>
<feature type="compositionally biased region" description="Basic and acidic residues" evidence="1">
    <location>
        <begin position="344"/>
        <end position="384"/>
    </location>
</feature>
<sequence>MATIQLSTTKVANRLLSYAEKRAQERSGLDCPAEYAKSQFKATRELWGKTEGIQAHHVIQSFKPGEVTPELANQIGQDLAREIAKGYEAVVYTHTDKEHIHNHIVINSVSFEDGKKYQAHGKQAIEKVREVSDRLCLERGLSIVQEPAKERYHRAEYGLAKRGEMSWKDEIREAVKLARDNSSSLQEMKTYLQDKFEIEMKIQNKNVSFKHPEQQRFVRGTKLGHDYEKGVLEDGFSRQIESSKKRGVTKLPSSTRERERESHSTSQRVAEELGGQSKTYGHSEGIRQCSDGQTSRSESNDGTRVSTDKGNERNRSTGNDFDIEKARAALAGEQRSLAEGFGKWQERNDAKQRSNDSAASRDPKQPEQANERDKNRHADRDQKHEKQRARQRKQVRTQDFELDR</sequence>
<feature type="region of interest" description="Disordered" evidence="1">
    <location>
        <begin position="238"/>
        <end position="322"/>
    </location>
</feature>
<comment type="caution">
    <text evidence="3">The sequence shown here is derived from an EMBL/GenBank/DDBJ whole genome shotgun (WGS) entry which is preliminary data.</text>
</comment>
<feature type="compositionally biased region" description="Basic residues" evidence="1">
    <location>
        <begin position="385"/>
        <end position="395"/>
    </location>
</feature>
<keyword evidence="4" id="KW-1185">Reference proteome</keyword>
<gene>
    <name evidence="3" type="ORF">ACFFMS_11680</name>
</gene>
<dbReference type="Proteomes" id="UP001589609">
    <property type="component" value="Unassembled WGS sequence"/>
</dbReference>
<name>A0ABV5WEQ9_9BACI</name>
<feature type="compositionally biased region" description="Basic and acidic residues" evidence="1">
    <location>
        <begin position="298"/>
        <end position="315"/>
    </location>
</feature>
<accession>A0ABV5WEQ9</accession>
<evidence type="ECO:0000313" key="4">
    <source>
        <dbReference type="Proteomes" id="UP001589609"/>
    </source>
</evidence>
<feature type="region of interest" description="Disordered" evidence="1">
    <location>
        <begin position="337"/>
        <end position="404"/>
    </location>
</feature>
<protein>
    <submittedName>
        <fullName evidence="3">Relaxase/mobilization nuclease domain-containing protein</fullName>
    </submittedName>
</protein>
<evidence type="ECO:0000313" key="3">
    <source>
        <dbReference type="EMBL" id="MFB9759109.1"/>
    </source>
</evidence>
<evidence type="ECO:0000256" key="1">
    <source>
        <dbReference type="SAM" id="MobiDB-lite"/>
    </source>
</evidence>